<dbReference type="SUPFAM" id="SSF48097">
    <property type="entry name" value="Regulator of G-protein signaling, RGS"/>
    <property type="match status" value="1"/>
</dbReference>
<organism evidence="4 5">
    <name type="scientific">Dimargaris verticillata</name>
    <dbReference type="NCBI Taxonomy" id="2761393"/>
    <lineage>
        <taxon>Eukaryota</taxon>
        <taxon>Fungi</taxon>
        <taxon>Fungi incertae sedis</taxon>
        <taxon>Zoopagomycota</taxon>
        <taxon>Kickxellomycotina</taxon>
        <taxon>Dimargaritomycetes</taxon>
        <taxon>Dimargaritales</taxon>
        <taxon>Dimargaritaceae</taxon>
        <taxon>Dimargaris</taxon>
    </lineage>
</organism>
<dbReference type="Proteomes" id="UP001151582">
    <property type="component" value="Unassembled WGS sequence"/>
</dbReference>
<feature type="transmembrane region" description="Helical" evidence="2">
    <location>
        <begin position="160"/>
        <end position="181"/>
    </location>
</feature>
<accession>A0A9W8B3P3</accession>
<dbReference type="OrthoDB" id="196547at2759"/>
<evidence type="ECO:0000313" key="4">
    <source>
        <dbReference type="EMBL" id="KAJ1982093.1"/>
    </source>
</evidence>
<dbReference type="Gene3D" id="1.10.167.10">
    <property type="entry name" value="Regulator of G-protein Signalling 4, domain 2"/>
    <property type="match status" value="2"/>
</dbReference>
<feature type="transmembrane region" description="Helical" evidence="2">
    <location>
        <begin position="201"/>
        <end position="222"/>
    </location>
</feature>
<dbReference type="InterPro" id="IPR016137">
    <property type="entry name" value="RGS"/>
</dbReference>
<keyword evidence="2" id="KW-0812">Transmembrane</keyword>
<evidence type="ECO:0000259" key="3">
    <source>
        <dbReference type="PROSITE" id="PS50132"/>
    </source>
</evidence>
<dbReference type="InterPro" id="IPR044926">
    <property type="entry name" value="RGS_subdomain_2"/>
</dbReference>
<feature type="transmembrane region" description="Helical" evidence="2">
    <location>
        <begin position="98"/>
        <end position="118"/>
    </location>
</feature>
<protein>
    <recommendedName>
        <fullName evidence="3">RGS domain-containing protein</fullName>
    </recommendedName>
</protein>
<feature type="transmembrane region" description="Helical" evidence="2">
    <location>
        <begin position="234"/>
        <end position="254"/>
    </location>
</feature>
<dbReference type="AlphaFoldDB" id="A0A9W8B3P3"/>
<feature type="region of interest" description="Disordered" evidence="1">
    <location>
        <begin position="354"/>
        <end position="402"/>
    </location>
</feature>
<proteinExistence type="predicted"/>
<keyword evidence="2" id="KW-0472">Membrane</keyword>
<feature type="domain" description="RGS" evidence="3">
    <location>
        <begin position="482"/>
        <end position="542"/>
    </location>
</feature>
<feature type="transmembrane region" description="Helical" evidence="2">
    <location>
        <begin position="67"/>
        <end position="86"/>
    </location>
</feature>
<dbReference type="SMART" id="SM00315">
    <property type="entry name" value="RGS"/>
    <property type="match status" value="1"/>
</dbReference>
<reference evidence="4" key="1">
    <citation type="submission" date="2022-07" db="EMBL/GenBank/DDBJ databases">
        <title>Phylogenomic reconstructions and comparative analyses of Kickxellomycotina fungi.</title>
        <authorList>
            <person name="Reynolds N.K."/>
            <person name="Stajich J.E."/>
            <person name="Barry K."/>
            <person name="Grigoriev I.V."/>
            <person name="Crous P."/>
            <person name="Smith M.E."/>
        </authorList>
    </citation>
    <scope>NUCLEOTIDE SEQUENCE</scope>
    <source>
        <strain evidence="4">RSA 567</strain>
    </source>
</reference>
<feature type="transmembrane region" description="Helical" evidence="2">
    <location>
        <begin position="266"/>
        <end position="286"/>
    </location>
</feature>
<dbReference type="PROSITE" id="PS50132">
    <property type="entry name" value="RGS"/>
    <property type="match status" value="1"/>
</dbReference>
<keyword evidence="2" id="KW-1133">Transmembrane helix</keyword>
<feature type="transmembrane region" description="Helical" evidence="2">
    <location>
        <begin position="34"/>
        <end position="55"/>
    </location>
</feature>
<dbReference type="InterPro" id="IPR036305">
    <property type="entry name" value="RGS_sf"/>
</dbReference>
<name>A0A9W8B3P3_9FUNG</name>
<keyword evidence="5" id="KW-1185">Reference proteome</keyword>
<dbReference type="Pfam" id="PF00615">
    <property type="entry name" value="RGS"/>
    <property type="match status" value="1"/>
</dbReference>
<dbReference type="EMBL" id="JANBQB010000101">
    <property type="protein sequence ID" value="KAJ1982093.1"/>
    <property type="molecule type" value="Genomic_DNA"/>
</dbReference>
<evidence type="ECO:0000313" key="5">
    <source>
        <dbReference type="Proteomes" id="UP001151582"/>
    </source>
</evidence>
<gene>
    <name evidence="4" type="ORF">H4R34_001823</name>
</gene>
<evidence type="ECO:0000256" key="2">
    <source>
        <dbReference type="SAM" id="Phobius"/>
    </source>
</evidence>
<comment type="caution">
    <text evidence="4">The sequence shown here is derived from an EMBL/GenBank/DDBJ whole genome shotgun (WGS) entry which is preliminary data.</text>
</comment>
<sequence length="549" mass="62922">MDALLSAVVSKDLLRNGERATTTAHDGPDIRMKIFAPILAIVDVMIIVSTALFWLRSRTSRDLQKRSVPLTLLTGLAALITCTLFFIRCLGDTPCFPILLGCYFGFYYVHTMLTTRALRLVVMARTARSKVQRLLYPDRPPTFWERHHKLVRVFHQDSKLLAYVFLVSSPFPIFGLIAMFVSDKYSFFSTDISCPMGWESYPLVAVSLVYIFGAFPTLAYMMRDIRDAYQMRNDLIVTCLTSIAFDILFFGLELADTELLYPASNLIFPAISIVIIQVSAILLPWWRVRSTAAEQPGFAASPTVFYRVLADHDMLALFCKFCENNFCAELPLFLTDYQRLKSKSVEFMASEKPIRKSSLAQPRSPIDEDVIPPHPRRQHPYDDHYYQPQQQQHQKHHPQLQQSPNYNPLGKWFITRNVDEKDLVPPTTPSTLGDIPMRDISSFDSIQGPAKVSPLPSTIAMDLGDMAQQTVPTELTVDYYVFYERYFSENSIWEVNISGRTLSQLQSLVEQEHYTWRMFDSAKDEVSQLLMEDVFTKFIKSNRDLLPTV</sequence>
<evidence type="ECO:0000256" key="1">
    <source>
        <dbReference type="SAM" id="MobiDB-lite"/>
    </source>
</evidence>